<protein>
    <submittedName>
        <fullName evidence="6">Nickel transporter</fullName>
    </submittedName>
</protein>
<dbReference type="RefSeq" id="WP_116624753.1">
    <property type="nucleotide sequence ID" value="NZ_QURN01000011.1"/>
</dbReference>
<proteinExistence type="inferred from homology"/>
<dbReference type="InterPro" id="IPR006062">
    <property type="entry name" value="His_biosynth"/>
</dbReference>
<comment type="caution">
    <text evidence="6">The sequence shown here is derived from an EMBL/GenBank/DDBJ whole genome shotgun (WGS) entry which is preliminary data.</text>
</comment>
<dbReference type="Pfam" id="PF00977">
    <property type="entry name" value="His_biosynth"/>
    <property type="match status" value="1"/>
</dbReference>
<dbReference type="EMBL" id="QURN01000011">
    <property type="protein sequence ID" value="RFC66862.1"/>
    <property type="molecule type" value="Genomic_DNA"/>
</dbReference>
<dbReference type="CDD" id="cd04723">
    <property type="entry name" value="HisA_HisF"/>
    <property type="match status" value="1"/>
</dbReference>
<dbReference type="InterPro" id="IPR013785">
    <property type="entry name" value="Aldolase_TIM"/>
</dbReference>
<evidence type="ECO:0000256" key="1">
    <source>
        <dbReference type="ARBA" id="ARBA00009667"/>
    </source>
</evidence>
<dbReference type="Proteomes" id="UP000262379">
    <property type="component" value="Unassembled WGS sequence"/>
</dbReference>
<keyword evidence="3 5" id="KW-0368">Histidine biosynthesis</keyword>
<dbReference type="Gene3D" id="3.20.20.70">
    <property type="entry name" value="Aldolase class I"/>
    <property type="match status" value="1"/>
</dbReference>
<sequence>MLYFHASCRNEVVSALRIIPVLDLKGGVVVRARAGRRDEYLPIETPMSASAHPAAVAAGLRTLFPFDTFYCADLDAIGGATQNRSALDALAAMPLPPTVWLDAGCNEAGPLEAMLSKPNMRTVLGTESQGDAGLLAKFARHPSLILSLDFFGDGYRGPREILDDATHWPQTIIVMTLARVGVGAGPDIERLEDVKRRAGSRTIVAAGGVRDAGDIEALAAIGVDAVLVATALHDGRLTPAQLADLQA</sequence>
<dbReference type="GO" id="GO:0000105">
    <property type="term" value="P:L-histidine biosynthetic process"/>
    <property type="evidence" value="ECO:0007669"/>
    <property type="project" value="UniProtKB-KW"/>
</dbReference>
<gene>
    <name evidence="6" type="ORF">DY251_14805</name>
</gene>
<dbReference type="GO" id="GO:0005737">
    <property type="term" value="C:cytoplasm"/>
    <property type="evidence" value="ECO:0007669"/>
    <property type="project" value="TreeGrafter"/>
</dbReference>
<keyword evidence="2 5" id="KW-0028">Amino-acid biosynthesis</keyword>
<dbReference type="GO" id="GO:0000162">
    <property type="term" value="P:L-tryptophan biosynthetic process"/>
    <property type="evidence" value="ECO:0007669"/>
    <property type="project" value="TreeGrafter"/>
</dbReference>
<comment type="pathway">
    <text evidence="4">Amino-acid biosynthesis.</text>
</comment>
<evidence type="ECO:0000256" key="3">
    <source>
        <dbReference type="ARBA" id="ARBA00023102"/>
    </source>
</evidence>
<comment type="similarity">
    <text evidence="1 5">Belongs to the HisA/HisF family.</text>
</comment>
<dbReference type="SUPFAM" id="SSF51366">
    <property type="entry name" value="Ribulose-phoshate binding barrel"/>
    <property type="match status" value="1"/>
</dbReference>
<accession>A0A371XCA7</accession>
<evidence type="ECO:0000256" key="2">
    <source>
        <dbReference type="ARBA" id="ARBA00022605"/>
    </source>
</evidence>
<evidence type="ECO:0000313" key="6">
    <source>
        <dbReference type="EMBL" id="RFC66862.1"/>
    </source>
</evidence>
<dbReference type="AlphaFoldDB" id="A0A371XCA7"/>
<reference evidence="7" key="1">
    <citation type="submission" date="2018-08" db="EMBL/GenBank/DDBJ databases">
        <authorList>
            <person name="Im W.T."/>
        </authorList>
    </citation>
    <scope>NUCLEOTIDE SEQUENCE [LARGE SCALE GENOMIC DNA]</scope>
    <source>
        <strain evidence="7">LA-28</strain>
    </source>
</reference>
<dbReference type="GO" id="GO:0003949">
    <property type="term" value="F:1-(5-phosphoribosyl)-5-[(5-phosphoribosylamino)methylideneamino]imidazole-4-carboxamide isomerase activity"/>
    <property type="evidence" value="ECO:0007669"/>
    <property type="project" value="InterPro"/>
</dbReference>
<evidence type="ECO:0000256" key="5">
    <source>
        <dbReference type="RuleBase" id="RU003657"/>
    </source>
</evidence>
<dbReference type="PANTHER" id="PTHR43090:SF2">
    <property type="entry name" value="1-(5-PHOSPHORIBOSYL)-5-[(5-PHOSPHORIBOSYLAMINO)METHYLIDENEAMINO] IMIDAZOLE-4-CARBOXAMIDE ISOMERASE"/>
    <property type="match status" value="1"/>
</dbReference>
<evidence type="ECO:0000256" key="4">
    <source>
        <dbReference type="ARBA" id="ARBA00029440"/>
    </source>
</evidence>
<name>A0A371XCA7_9HYPH</name>
<dbReference type="PANTHER" id="PTHR43090">
    <property type="entry name" value="1-(5-PHOSPHORIBOSYL)-5-[(5-PHOSPHORIBOSYLAMINO)METHYLIDENEAMINO] IMIDAZOLE-4-CARBOXAMIDE ISOMERASE"/>
    <property type="match status" value="1"/>
</dbReference>
<evidence type="ECO:0000313" key="7">
    <source>
        <dbReference type="Proteomes" id="UP000262379"/>
    </source>
</evidence>
<dbReference type="InterPro" id="IPR044524">
    <property type="entry name" value="Isoase_HisA-like"/>
</dbReference>
<keyword evidence="7" id="KW-1185">Reference proteome</keyword>
<dbReference type="InterPro" id="IPR011060">
    <property type="entry name" value="RibuloseP-bd_barrel"/>
</dbReference>
<organism evidence="6 7">
    <name type="scientific">Mesorhizobium denitrificans</name>
    <dbReference type="NCBI Taxonomy" id="2294114"/>
    <lineage>
        <taxon>Bacteria</taxon>
        <taxon>Pseudomonadati</taxon>
        <taxon>Pseudomonadota</taxon>
        <taxon>Alphaproteobacteria</taxon>
        <taxon>Hyphomicrobiales</taxon>
        <taxon>Phyllobacteriaceae</taxon>
        <taxon>Mesorhizobium</taxon>
    </lineage>
</organism>